<dbReference type="GO" id="GO:0046872">
    <property type="term" value="F:metal ion binding"/>
    <property type="evidence" value="ECO:0007669"/>
    <property type="project" value="UniProtKB-KW"/>
</dbReference>
<comment type="similarity">
    <text evidence="1 7">Belongs to the paraoxonase family.</text>
</comment>
<feature type="binding site" evidence="6">
    <location>
        <position position="125"/>
    </location>
    <ligand>
        <name>Ca(2+)</name>
        <dbReference type="ChEBI" id="CHEBI:29108"/>
        <label>1</label>
        <note>catalytic</note>
    </ligand>
</feature>
<dbReference type="Gene3D" id="2.120.10.30">
    <property type="entry name" value="TolB, C-terminal domain"/>
    <property type="match status" value="1"/>
</dbReference>
<reference evidence="8 9" key="1">
    <citation type="journal article" date="2007" name="Science">
        <title>Sea anemone genome reveals ancestral eumetazoan gene repertoire and genomic organization.</title>
        <authorList>
            <person name="Putnam N.H."/>
            <person name="Srivastava M."/>
            <person name="Hellsten U."/>
            <person name="Dirks B."/>
            <person name="Chapman J."/>
            <person name="Salamov A."/>
            <person name="Terry A."/>
            <person name="Shapiro H."/>
            <person name="Lindquist E."/>
            <person name="Kapitonov V.V."/>
            <person name="Jurka J."/>
            <person name="Genikhovich G."/>
            <person name="Grigoriev I.V."/>
            <person name="Lucas S.M."/>
            <person name="Steele R.E."/>
            <person name="Finnerty J.R."/>
            <person name="Technau U."/>
            <person name="Martindale M.Q."/>
            <person name="Rokhsar D.S."/>
        </authorList>
    </citation>
    <scope>NUCLEOTIDE SEQUENCE [LARGE SCALE GENOMIC DNA]</scope>
    <source>
        <strain evidence="9">CH2 X CH6</strain>
    </source>
</reference>
<dbReference type="eggNOG" id="ENOG502S3B5">
    <property type="taxonomic scope" value="Eukaryota"/>
</dbReference>
<feature type="binding site" evidence="6">
    <location>
        <position position="171"/>
    </location>
    <ligand>
        <name>Ca(2+)</name>
        <dbReference type="ChEBI" id="CHEBI:29108"/>
        <label>1</label>
        <note>catalytic</note>
    </ligand>
</feature>
<dbReference type="InterPro" id="IPR051288">
    <property type="entry name" value="Serum_paraoxonase/arylesterase"/>
</dbReference>
<evidence type="ECO:0000313" key="8">
    <source>
        <dbReference type="EMBL" id="EDO38769.1"/>
    </source>
</evidence>
<evidence type="ECO:0000256" key="2">
    <source>
        <dbReference type="ARBA" id="ARBA00022801"/>
    </source>
</evidence>
<dbReference type="AlphaFoldDB" id="A7SC44"/>
<accession>A7SC44</accession>
<evidence type="ECO:0000256" key="5">
    <source>
        <dbReference type="PIRSR" id="PIRSR602640-1"/>
    </source>
</evidence>
<evidence type="ECO:0000256" key="1">
    <source>
        <dbReference type="ARBA" id="ARBA00008595"/>
    </source>
</evidence>
<dbReference type="Proteomes" id="UP000001593">
    <property type="component" value="Unassembled WGS sequence"/>
</dbReference>
<dbReference type="FunCoup" id="A7SC44">
    <property type="interactions" value="392"/>
</dbReference>
<dbReference type="PhylomeDB" id="A7SC44"/>
<keyword evidence="3 7" id="KW-1015">Disulfide bond</keyword>
<evidence type="ECO:0000256" key="4">
    <source>
        <dbReference type="ARBA" id="ARBA00023180"/>
    </source>
</evidence>
<evidence type="ECO:0000256" key="3">
    <source>
        <dbReference type="ARBA" id="ARBA00023157"/>
    </source>
</evidence>
<organism evidence="8 9">
    <name type="scientific">Nematostella vectensis</name>
    <name type="common">Starlet sea anemone</name>
    <dbReference type="NCBI Taxonomy" id="45351"/>
    <lineage>
        <taxon>Eukaryota</taxon>
        <taxon>Metazoa</taxon>
        <taxon>Cnidaria</taxon>
        <taxon>Anthozoa</taxon>
        <taxon>Hexacorallia</taxon>
        <taxon>Actiniaria</taxon>
        <taxon>Edwardsiidae</taxon>
        <taxon>Nematostella</taxon>
    </lineage>
</organism>
<dbReference type="HOGENOM" id="CLU_049839_1_1_1"/>
<keyword evidence="2 7" id="KW-0378">Hydrolase</keyword>
<dbReference type="OMA" id="YFADPYF"/>
<feature type="binding site" evidence="6">
    <location>
        <position position="13"/>
    </location>
    <ligand>
        <name>Ca(2+)</name>
        <dbReference type="ChEBI" id="CHEBI:29108"/>
        <label>1</label>
        <note>catalytic</note>
    </ligand>
</feature>
<evidence type="ECO:0000256" key="7">
    <source>
        <dbReference type="RuleBase" id="RU368025"/>
    </source>
</evidence>
<dbReference type="KEGG" id="nve:5510365"/>
<proteinExistence type="inferred from homology"/>
<dbReference type="InterPro" id="IPR002640">
    <property type="entry name" value="Arylesterase"/>
</dbReference>
<keyword evidence="4 7" id="KW-0325">Glycoprotein</keyword>
<protein>
    <recommendedName>
        <fullName evidence="7">Paraoxonase</fullName>
        <ecNumber evidence="7">3.1.1.2</ecNumber>
    </recommendedName>
</protein>
<comment type="cofactor">
    <cofactor evidence="6 7">
        <name>Ca(2+)</name>
        <dbReference type="ChEBI" id="CHEBI:29108"/>
    </cofactor>
    <text evidence="6 7">Binds 2 calcium ions per subunit.</text>
</comment>
<keyword evidence="6 7" id="KW-0479">Metal-binding</keyword>
<keyword evidence="6 7" id="KW-0106">Calcium</keyword>
<feature type="binding site" evidence="6">
    <location>
        <position position="170"/>
    </location>
    <ligand>
        <name>Ca(2+)</name>
        <dbReference type="ChEBI" id="CHEBI:29108"/>
        <label>1</label>
        <note>catalytic</note>
    </ligand>
</feature>
<evidence type="ECO:0000313" key="9">
    <source>
        <dbReference type="Proteomes" id="UP000001593"/>
    </source>
</evidence>
<comment type="catalytic activity">
    <reaction evidence="7">
        <text>a phenyl acetate + H2O = a phenol + acetate + H(+)</text>
        <dbReference type="Rhea" id="RHEA:17309"/>
        <dbReference type="ChEBI" id="CHEBI:15377"/>
        <dbReference type="ChEBI" id="CHEBI:15378"/>
        <dbReference type="ChEBI" id="CHEBI:30089"/>
        <dbReference type="ChEBI" id="CHEBI:33853"/>
        <dbReference type="ChEBI" id="CHEBI:140310"/>
        <dbReference type="EC" id="3.1.1.2"/>
    </reaction>
</comment>
<dbReference type="EC" id="3.1.1.2" evidence="7"/>
<evidence type="ECO:0000256" key="6">
    <source>
        <dbReference type="PIRSR" id="PIRSR602640-2"/>
    </source>
</evidence>
<feature type="binding site" evidence="6">
    <location>
        <position position="66"/>
    </location>
    <ligand>
        <name>Ca(2+)</name>
        <dbReference type="ChEBI" id="CHEBI:29108"/>
        <label>1</label>
        <note>catalytic</note>
    </ligand>
</feature>
<dbReference type="InParanoid" id="A7SC44"/>
<dbReference type="GO" id="GO:0004064">
    <property type="term" value="F:arylesterase activity"/>
    <property type="evidence" value="ECO:0007669"/>
    <property type="project" value="UniProtKB-UniRule"/>
</dbReference>
<feature type="binding site" evidence="6">
    <location>
        <position position="65"/>
    </location>
    <ligand>
        <name>Ca(2+)</name>
        <dbReference type="ChEBI" id="CHEBI:29108"/>
        <label>1</label>
        <note>catalytic</note>
    </ligand>
</feature>
<sequence>KNFNRTDFNPHGISIHEDRRTDRITLFVINHKVDAQAVEIFNFDEKQRCLYHRKTVVDERIYSPNDIQAVGHDSFYVTNDHYFHFTRSVLRTLEVALLHLFLRSDVVLYDGLKTRSAASGLFGPNGVALDRSGKFLLVSAGFANAVNVYKRHKDNSLKLIQEIPIGTHADNINLDRDTGSFWIGGVPKGLDFVKYTKDLRHPAPSQVLKLHLGQLRRGHFPGYELREVYLNDGREHRGSTAAAHYRGRLLIGGIFDKLLMCEVRAY</sequence>
<dbReference type="PANTHER" id="PTHR11799:SF12">
    <property type="entry name" value="PARAOXONASE-RELATED"/>
    <property type="match status" value="1"/>
</dbReference>
<feature type="active site" description="Proton acceptor" evidence="5">
    <location>
        <position position="11"/>
    </location>
</feature>
<dbReference type="PRINTS" id="PR01785">
    <property type="entry name" value="PARAOXONASE"/>
</dbReference>
<dbReference type="InterPro" id="IPR011042">
    <property type="entry name" value="6-blade_b-propeller_TolB-like"/>
</dbReference>
<dbReference type="SUPFAM" id="SSF63829">
    <property type="entry name" value="Calcium-dependent phosphotriesterase"/>
    <property type="match status" value="1"/>
</dbReference>
<dbReference type="Pfam" id="PF01731">
    <property type="entry name" value="Arylesterase"/>
    <property type="match status" value="1"/>
</dbReference>
<keyword evidence="9" id="KW-1185">Reference proteome</keyword>
<dbReference type="PANTHER" id="PTHR11799">
    <property type="entry name" value="PARAOXONASE"/>
    <property type="match status" value="1"/>
</dbReference>
<dbReference type="OrthoDB" id="423498at2759"/>
<gene>
    <name evidence="8" type="ORF">NEMVEDRAFT_v1g112795</name>
</gene>
<name>A7SC44_NEMVE</name>
<dbReference type="EMBL" id="DS469620">
    <property type="protein sequence ID" value="EDO38769.1"/>
    <property type="molecule type" value="Genomic_DNA"/>
</dbReference>
<feature type="non-terminal residue" evidence="8">
    <location>
        <position position="266"/>
    </location>
</feature>